<dbReference type="OrthoDB" id="1845386at2759"/>
<keyword evidence="12" id="KW-1185">Reference proteome</keyword>
<comment type="similarity">
    <text evidence="1">Belongs to the VPS18 family.</text>
</comment>
<dbReference type="GO" id="GO:0007032">
    <property type="term" value="P:endosome organization"/>
    <property type="evidence" value="ECO:0007669"/>
    <property type="project" value="TreeGrafter"/>
</dbReference>
<proteinExistence type="inferred from homology"/>
<dbReference type="GO" id="GO:0030674">
    <property type="term" value="F:protein-macromolecule adaptor activity"/>
    <property type="evidence" value="ECO:0007669"/>
    <property type="project" value="TreeGrafter"/>
</dbReference>
<dbReference type="InterPro" id="IPR000547">
    <property type="entry name" value="Clathrin_H-chain/VPS_repeat"/>
</dbReference>
<evidence type="ECO:0000256" key="7">
    <source>
        <dbReference type="PROSITE-ProRule" id="PRU01006"/>
    </source>
</evidence>
<dbReference type="InterPro" id="IPR007810">
    <property type="entry name" value="Pep3/Vps18_beta-prop"/>
</dbReference>
<keyword evidence="2" id="KW-0479">Metal-binding</keyword>
<dbReference type="GO" id="GO:0006904">
    <property type="term" value="P:vesicle docking involved in exocytosis"/>
    <property type="evidence" value="ECO:0007669"/>
    <property type="project" value="TreeGrafter"/>
</dbReference>
<dbReference type="PANTHER" id="PTHR23323:SF26">
    <property type="entry name" value="VACUOLAR PROTEIN SORTING-ASSOCIATED PROTEIN 18 HOMOLOG"/>
    <property type="match status" value="1"/>
</dbReference>
<evidence type="ECO:0000313" key="11">
    <source>
        <dbReference type="EMBL" id="QLQ82338.1"/>
    </source>
</evidence>
<feature type="repeat" description="CHCR" evidence="7">
    <location>
        <begin position="574"/>
        <end position="738"/>
    </location>
</feature>
<feature type="coiled-coil region" evidence="8">
    <location>
        <begin position="463"/>
        <end position="490"/>
    </location>
</feature>
<feature type="domain" description="Pep3/Vps18 RING C-terminal" evidence="10">
    <location>
        <begin position="823"/>
        <end position="906"/>
    </location>
</feature>
<evidence type="ECO:0000259" key="10">
    <source>
        <dbReference type="Pfam" id="PF26148"/>
    </source>
</evidence>
<dbReference type="PROSITE" id="PS50236">
    <property type="entry name" value="CHCR"/>
    <property type="match status" value="1"/>
</dbReference>
<dbReference type="GO" id="GO:0030897">
    <property type="term" value="C:HOPS complex"/>
    <property type="evidence" value="ECO:0007669"/>
    <property type="project" value="TreeGrafter"/>
</dbReference>
<evidence type="ECO:0000259" key="9">
    <source>
        <dbReference type="Pfam" id="PF05131"/>
    </source>
</evidence>
<name>A0A7H9HX76_9SACH</name>
<comment type="subcellular location">
    <subcellularLocation>
        <location evidence="6">Endomembrane system</location>
        <topology evidence="6">Peripheral membrane protein</topology>
        <orientation evidence="6">Cytoplasmic side</orientation>
    </subcellularLocation>
</comment>
<evidence type="ECO:0000256" key="3">
    <source>
        <dbReference type="ARBA" id="ARBA00022771"/>
    </source>
</evidence>
<dbReference type="AlphaFoldDB" id="A0A7H9HX76"/>
<sequence length="924" mass="107210">MNVEIEHVQLDFVRELERNICSLRVQGNVLCFGLKNGLIFLIDLESPSEVSKFSVPLVTASNNCEKLIDMWLSPDANKLFVKTNFAKYYLCDVVLMKGRVDKGLGDGRSGIFSVRKLLKRNCDVKVVDWCRNGDLLCGTSDGQVFYVEIIGKNGKQKNDFDVSMIYKSSNRIDGILSDGLGRLVIASGNSIAYWKNVTINRDTTLGEPSECEDFEQLHKETSRKFASHKDTFAWITQTGILFGSITNKSKVLSSCKVFLTAELPESKHNIRDIMLTEHHIIILRGCTITFINQLSNSVVFEESILNEAGERMIGLTADYSQEAPTFWCFSNTNIYEIVLTNESQAVWRLLCEQDQYDAALKLRHLTDFQRQEIYFQKASYLLDVQNQPEEAAECFGKSFTASTSSIALKFLNSRRNTHSLQVFLLARLDSLKSKDQVQRILLSSWIVWTFMKLLNDIDESINTERQQTELKQLNERKEMIEDRLRKFLETHLDCMDKETVYQILEEQNRKQALLFFAKLIKDYDYVLSYWVRQENWYEALRTLLDMQDPESVYRYASILLVNSPEATIHTWMKIADVDPVQLIPSALTYFTNFQKQLRVNEHDKHNFALTYLLWCIEEQEFRQSILFNTALYMMISQASPIGDEEKDSLRLIRFLDAHEGYYDKDYVLRLSVKFRKVEVSIYLYTQLKLYEEAVMLALENSMIPSAKLVINNMDLEYDPKLRKFLWLQIARSMLSQQDGTHDVKHIMRTIINESNEVLDVKDLLPLFDEFTTIANLKDELIRSLEKHGRSMRQISDQIKHSVVIKKEILKDIESFKERYAILEPGVSCSRCQRVLQTRKFLAFPCGHCFHTDCLIRAILDSNDYNLKSKIEGFQRRMAKDKNSVKPEELEALIAAKCCLCSDININTIDEPLESNEEEIKKWQL</sequence>
<reference evidence="11 12" key="1">
    <citation type="submission" date="2020-06" db="EMBL/GenBank/DDBJ databases">
        <title>The yeast mating-type switching endonuclease HO is a domesticated member of an unorthodox homing genetic element family.</title>
        <authorList>
            <person name="Coughlan A.Y."/>
            <person name="Lombardi L."/>
            <person name="Braun-Galleani S."/>
            <person name="Martos A.R."/>
            <person name="Galeote V."/>
            <person name="Bigey F."/>
            <person name="Dequin S."/>
            <person name="Byrne K.P."/>
            <person name="Wolfe K.H."/>
        </authorList>
    </citation>
    <scope>NUCLEOTIDE SEQUENCE [LARGE SCALE GENOMIC DNA]</scope>
    <source>
        <strain evidence="11 12">CBS2947</strain>
    </source>
</reference>
<dbReference type="SUPFAM" id="SSF57850">
    <property type="entry name" value="RING/U-box"/>
    <property type="match status" value="1"/>
</dbReference>
<evidence type="ECO:0000256" key="8">
    <source>
        <dbReference type="SAM" id="Coils"/>
    </source>
</evidence>
<dbReference type="GO" id="GO:0098588">
    <property type="term" value="C:bounding membrane of organelle"/>
    <property type="evidence" value="ECO:0007669"/>
    <property type="project" value="UniProtKB-ARBA"/>
</dbReference>
<dbReference type="Proteomes" id="UP000510647">
    <property type="component" value="Chromosome 8"/>
</dbReference>
<evidence type="ECO:0000256" key="1">
    <source>
        <dbReference type="ARBA" id="ARBA00010454"/>
    </source>
</evidence>
<dbReference type="GO" id="GO:0007033">
    <property type="term" value="P:vacuole organization"/>
    <property type="evidence" value="ECO:0007669"/>
    <property type="project" value="TreeGrafter"/>
</dbReference>
<dbReference type="GO" id="GO:0005768">
    <property type="term" value="C:endosome"/>
    <property type="evidence" value="ECO:0007669"/>
    <property type="project" value="TreeGrafter"/>
</dbReference>
<dbReference type="SUPFAM" id="SSF101908">
    <property type="entry name" value="Putative isomerase YbhE"/>
    <property type="match status" value="1"/>
</dbReference>
<gene>
    <name evidence="11" type="ORF">HG537_0H00990</name>
</gene>
<organism evidence="11 12">
    <name type="scientific">Torulaspora globosa</name>
    <dbReference type="NCBI Taxonomy" id="48254"/>
    <lineage>
        <taxon>Eukaryota</taxon>
        <taxon>Fungi</taxon>
        <taxon>Dikarya</taxon>
        <taxon>Ascomycota</taxon>
        <taxon>Saccharomycotina</taxon>
        <taxon>Saccharomycetes</taxon>
        <taxon>Saccharomycetales</taxon>
        <taxon>Saccharomycetaceae</taxon>
        <taxon>Torulaspora</taxon>
    </lineage>
</organism>
<keyword evidence="3" id="KW-0863">Zinc-finger</keyword>
<dbReference type="GO" id="GO:0006886">
    <property type="term" value="P:intracellular protein transport"/>
    <property type="evidence" value="ECO:0007669"/>
    <property type="project" value="UniProtKB-UniRule"/>
</dbReference>
<evidence type="ECO:0000256" key="2">
    <source>
        <dbReference type="ARBA" id="ARBA00022723"/>
    </source>
</evidence>
<protein>
    <submittedName>
        <fullName evidence="11">Uncharacterized protein</fullName>
    </submittedName>
</protein>
<dbReference type="GO" id="GO:0008270">
    <property type="term" value="F:zinc ion binding"/>
    <property type="evidence" value="ECO:0007669"/>
    <property type="project" value="UniProtKB-KW"/>
</dbReference>
<dbReference type="EMBL" id="CP059274">
    <property type="protein sequence ID" value="QLQ82338.1"/>
    <property type="molecule type" value="Genomic_DNA"/>
</dbReference>
<evidence type="ECO:0000256" key="5">
    <source>
        <dbReference type="ARBA" id="ARBA00023136"/>
    </source>
</evidence>
<dbReference type="InterPro" id="IPR058919">
    <property type="entry name" value="Pep3/Vps18_RING_C"/>
</dbReference>
<evidence type="ECO:0000313" key="12">
    <source>
        <dbReference type="Proteomes" id="UP000510647"/>
    </source>
</evidence>
<dbReference type="CDD" id="cd16462">
    <property type="entry name" value="RING-H2_Pep3p-like"/>
    <property type="match status" value="1"/>
</dbReference>
<accession>A0A7H9HX76</accession>
<evidence type="ECO:0000256" key="6">
    <source>
        <dbReference type="ARBA" id="ARBA00029433"/>
    </source>
</evidence>
<keyword evidence="4" id="KW-0862">Zinc</keyword>
<dbReference type="PANTHER" id="PTHR23323">
    <property type="entry name" value="VACUOLAR PROTEIN SORTING-ASSOCIATED PROTEIN"/>
    <property type="match status" value="1"/>
</dbReference>
<dbReference type="GO" id="GO:0048284">
    <property type="term" value="P:organelle fusion"/>
    <property type="evidence" value="ECO:0007669"/>
    <property type="project" value="TreeGrafter"/>
</dbReference>
<evidence type="ECO:0000256" key="4">
    <source>
        <dbReference type="ARBA" id="ARBA00022833"/>
    </source>
</evidence>
<keyword evidence="5" id="KW-0472">Membrane</keyword>
<dbReference type="Pfam" id="PF05131">
    <property type="entry name" value="Pep3_Vps18"/>
    <property type="match status" value="1"/>
</dbReference>
<feature type="domain" description="Pep3/Vps18 beta-propeller" evidence="9">
    <location>
        <begin position="1"/>
        <end position="338"/>
    </location>
</feature>
<keyword evidence="8" id="KW-0175">Coiled coil</keyword>
<dbReference type="Pfam" id="PF26148">
    <property type="entry name" value="VPS18_RING_C"/>
    <property type="match status" value="1"/>
</dbReference>